<sequence length="100" mass="11937">MGEKQQFEVWQEDVAPILSIKKDEFHELGYDRVTTADLWLYIVDKQKKRKTFMPFYAFVDELLSIKPQDYMTWLTVNTYKEPIDWFKEFEAATETKGIGS</sequence>
<name>A0ABU6NS32_9BACI</name>
<organism evidence="1 2">
    <name type="scientific">Shouchella miscanthi</name>
    <dbReference type="NCBI Taxonomy" id="2598861"/>
    <lineage>
        <taxon>Bacteria</taxon>
        <taxon>Bacillati</taxon>
        <taxon>Bacillota</taxon>
        <taxon>Bacilli</taxon>
        <taxon>Bacillales</taxon>
        <taxon>Bacillaceae</taxon>
        <taxon>Shouchella</taxon>
    </lineage>
</organism>
<dbReference type="Pfam" id="PF13797">
    <property type="entry name" value="Post_transc_reg"/>
    <property type="match status" value="1"/>
</dbReference>
<dbReference type="InterPro" id="IPR025716">
    <property type="entry name" value="Post-transcriptional_regulator"/>
</dbReference>
<evidence type="ECO:0000313" key="1">
    <source>
        <dbReference type="EMBL" id="MED4130065.1"/>
    </source>
</evidence>
<accession>A0ABU6NS32</accession>
<gene>
    <name evidence="1" type="ORF">P5F74_18185</name>
</gene>
<evidence type="ECO:0000313" key="2">
    <source>
        <dbReference type="Proteomes" id="UP001341820"/>
    </source>
</evidence>
<proteinExistence type="predicted"/>
<keyword evidence="2" id="KW-1185">Reference proteome</keyword>
<dbReference type="EMBL" id="JAROAS010000050">
    <property type="protein sequence ID" value="MED4130065.1"/>
    <property type="molecule type" value="Genomic_DNA"/>
</dbReference>
<dbReference type="RefSeq" id="WP_060705969.1">
    <property type="nucleotide sequence ID" value="NZ_CP042163.1"/>
</dbReference>
<reference evidence="1 2" key="1">
    <citation type="submission" date="2023-03" db="EMBL/GenBank/DDBJ databases">
        <title>Bacillus Genome Sequencing.</title>
        <authorList>
            <person name="Dunlap C."/>
        </authorList>
    </citation>
    <scope>NUCLEOTIDE SEQUENCE [LARGE SCALE GENOMIC DNA]</scope>
    <source>
        <strain evidence="1 2">B-4107</strain>
    </source>
</reference>
<comment type="caution">
    <text evidence="1">The sequence shown here is derived from an EMBL/GenBank/DDBJ whole genome shotgun (WGS) entry which is preliminary data.</text>
</comment>
<dbReference type="Proteomes" id="UP001341820">
    <property type="component" value="Unassembled WGS sequence"/>
</dbReference>
<protein>
    <submittedName>
        <fullName evidence="1">Post-transcriptional regulator</fullName>
    </submittedName>
</protein>